<dbReference type="EMBL" id="JAQQFN010000001">
    <property type="protein sequence ID" value="MFL9881867.1"/>
    <property type="molecule type" value="Genomic_DNA"/>
</dbReference>
<evidence type="ECO:0000256" key="1">
    <source>
        <dbReference type="SAM" id="MobiDB-lite"/>
    </source>
</evidence>
<comment type="caution">
    <text evidence="2">The sequence shown here is derived from an EMBL/GenBank/DDBJ whole genome shotgun (WGS) entry which is preliminary data.</text>
</comment>
<feature type="region of interest" description="Disordered" evidence="1">
    <location>
        <begin position="1"/>
        <end position="20"/>
    </location>
</feature>
<proteinExistence type="predicted"/>
<feature type="compositionally biased region" description="Low complexity" evidence="1">
    <location>
        <begin position="10"/>
        <end position="20"/>
    </location>
</feature>
<accession>A0ABW8ZG48</accession>
<gene>
    <name evidence="2" type="ORF">PQR66_02450</name>
</gene>
<name>A0ABW8ZG48_9BURK</name>
<evidence type="ECO:0000313" key="2">
    <source>
        <dbReference type="EMBL" id="MFL9881867.1"/>
    </source>
</evidence>
<sequence>MQLRGLNTTAASSAAVGSSGGVPVVAAPAAPAAAPSSCASCVALCTLLAGSGALADAVHLGTGSVDAEYATWVTSKATPATIAALRRTPQ</sequence>
<dbReference type="Proteomes" id="UP001629249">
    <property type="component" value="Unassembled WGS sequence"/>
</dbReference>
<evidence type="ECO:0000313" key="3">
    <source>
        <dbReference type="Proteomes" id="UP001629249"/>
    </source>
</evidence>
<reference evidence="2 3" key="1">
    <citation type="journal article" date="2024" name="Chem. Sci.">
        <title>Discovery of megapolipeptins by genome mining of a Burkholderiales bacteria collection.</title>
        <authorList>
            <person name="Paulo B.S."/>
            <person name="Recchia M.J.J."/>
            <person name="Lee S."/>
            <person name="Fergusson C.H."/>
            <person name="Romanowski S.B."/>
            <person name="Hernandez A."/>
            <person name="Krull N."/>
            <person name="Liu D.Y."/>
            <person name="Cavanagh H."/>
            <person name="Bos A."/>
            <person name="Gray C.A."/>
            <person name="Murphy B.T."/>
            <person name="Linington R.G."/>
            <person name="Eustaquio A.S."/>
        </authorList>
    </citation>
    <scope>NUCLEOTIDE SEQUENCE [LARGE SCALE GENOMIC DNA]</scope>
    <source>
        <strain evidence="2 3">RL16-012-BIC-B</strain>
    </source>
</reference>
<protein>
    <recommendedName>
        <fullName evidence="4">Secreted protein</fullName>
    </recommendedName>
</protein>
<evidence type="ECO:0008006" key="4">
    <source>
        <dbReference type="Google" id="ProtNLM"/>
    </source>
</evidence>
<organism evidence="2 3">
    <name type="scientific">Paraburkholderia agricolaris</name>
    <dbReference type="NCBI Taxonomy" id="2152888"/>
    <lineage>
        <taxon>Bacteria</taxon>
        <taxon>Pseudomonadati</taxon>
        <taxon>Pseudomonadota</taxon>
        <taxon>Betaproteobacteria</taxon>
        <taxon>Burkholderiales</taxon>
        <taxon>Burkholderiaceae</taxon>
        <taxon>Paraburkholderia</taxon>
    </lineage>
</organism>
<dbReference type="RefSeq" id="WP_408325931.1">
    <property type="nucleotide sequence ID" value="NZ_JAQQFH010000001.1"/>
</dbReference>
<keyword evidence="3" id="KW-1185">Reference proteome</keyword>